<evidence type="ECO:0000313" key="3">
    <source>
        <dbReference type="Proteomes" id="UP001225356"/>
    </source>
</evidence>
<evidence type="ECO:0000256" key="1">
    <source>
        <dbReference type="SAM" id="Phobius"/>
    </source>
</evidence>
<protein>
    <recommendedName>
        <fullName evidence="4">EamA family transporter</fullName>
    </recommendedName>
</protein>
<evidence type="ECO:0000313" key="2">
    <source>
        <dbReference type="EMBL" id="MDP9843729.1"/>
    </source>
</evidence>
<accession>A0ABT9QCR5</accession>
<reference evidence="2 3" key="1">
    <citation type="submission" date="2023-07" db="EMBL/GenBank/DDBJ databases">
        <title>Sequencing the genomes of 1000 actinobacteria strains.</title>
        <authorList>
            <person name="Klenk H.-P."/>
        </authorList>
    </citation>
    <scope>NUCLEOTIDE SEQUENCE [LARGE SCALE GENOMIC DNA]</scope>
    <source>
        <strain evidence="2 3">DSM 46740</strain>
    </source>
</reference>
<keyword evidence="1" id="KW-0812">Transmembrane</keyword>
<keyword evidence="1" id="KW-0472">Membrane</keyword>
<keyword evidence="3" id="KW-1185">Reference proteome</keyword>
<proteinExistence type="predicted"/>
<keyword evidence="1" id="KW-1133">Transmembrane helix</keyword>
<feature type="transmembrane region" description="Helical" evidence="1">
    <location>
        <begin position="15"/>
        <end position="36"/>
    </location>
</feature>
<dbReference type="EMBL" id="JAUSQU010000001">
    <property type="protein sequence ID" value="MDP9843729.1"/>
    <property type="molecule type" value="Genomic_DNA"/>
</dbReference>
<sequence>MTATTVAPAKDRSPLLLVGATLAIVYVVWGSTCLAIRIMVERSEFRLINPGSTDQGRVQ</sequence>
<organism evidence="2 3">
    <name type="scientific">Streptosporangium lutulentum</name>
    <dbReference type="NCBI Taxonomy" id="1461250"/>
    <lineage>
        <taxon>Bacteria</taxon>
        <taxon>Bacillati</taxon>
        <taxon>Actinomycetota</taxon>
        <taxon>Actinomycetes</taxon>
        <taxon>Streptosporangiales</taxon>
        <taxon>Streptosporangiaceae</taxon>
        <taxon>Streptosporangium</taxon>
    </lineage>
</organism>
<dbReference type="Proteomes" id="UP001225356">
    <property type="component" value="Unassembled WGS sequence"/>
</dbReference>
<evidence type="ECO:0008006" key="4">
    <source>
        <dbReference type="Google" id="ProtNLM"/>
    </source>
</evidence>
<comment type="caution">
    <text evidence="2">The sequence shown here is derived from an EMBL/GenBank/DDBJ whole genome shotgun (WGS) entry which is preliminary data.</text>
</comment>
<name>A0ABT9QCR5_9ACTN</name>
<dbReference type="RefSeq" id="WP_307558048.1">
    <property type="nucleotide sequence ID" value="NZ_JAUSQU010000001.1"/>
</dbReference>
<gene>
    <name evidence="2" type="ORF">J2853_002940</name>
</gene>